<dbReference type="Proteomes" id="UP000682134">
    <property type="component" value="Unassembled WGS sequence"/>
</dbReference>
<comment type="caution">
    <text evidence="5">The sequence shown here is derived from an EMBL/GenBank/DDBJ whole genome shotgun (WGS) entry which is preliminary data.</text>
</comment>
<evidence type="ECO:0000256" key="3">
    <source>
        <dbReference type="SAM" id="Phobius"/>
    </source>
</evidence>
<reference evidence="5" key="1">
    <citation type="submission" date="2021-04" db="EMBL/GenBank/DDBJ databases">
        <title>Genome seq and assembly of Bacillus sp.</title>
        <authorList>
            <person name="Chhetri G."/>
        </authorList>
    </citation>
    <scope>NUCLEOTIDE SEQUENCE</scope>
    <source>
        <strain evidence="5">RG28</strain>
    </source>
</reference>
<keyword evidence="3" id="KW-1133">Transmembrane helix</keyword>
<dbReference type="Gene3D" id="3.40.710.10">
    <property type="entry name" value="DD-peptidase/beta-lactamase superfamily"/>
    <property type="match status" value="1"/>
</dbReference>
<feature type="domain" description="Beta-lactamase-related" evidence="4">
    <location>
        <begin position="75"/>
        <end position="370"/>
    </location>
</feature>
<keyword evidence="2 3" id="KW-0472">Membrane</keyword>
<protein>
    <submittedName>
        <fullName evidence="5">Beta-lactamase family protein</fullName>
    </submittedName>
</protein>
<dbReference type="GO" id="GO:0016020">
    <property type="term" value="C:membrane"/>
    <property type="evidence" value="ECO:0007669"/>
    <property type="project" value="UniProtKB-SubCell"/>
</dbReference>
<keyword evidence="3" id="KW-0812">Transmembrane</keyword>
<gene>
    <name evidence="5" type="ORF">J5Y03_03940</name>
</gene>
<evidence type="ECO:0000259" key="4">
    <source>
        <dbReference type="Pfam" id="PF00144"/>
    </source>
</evidence>
<evidence type="ECO:0000256" key="1">
    <source>
        <dbReference type="ARBA" id="ARBA00004370"/>
    </source>
</evidence>
<accession>A0A940NMM4</accession>
<dbReference type="PROSITE" id="PS51257">
    <property type="entry name" value="PROKAR_LIPOPROTEIN"/>
    <property type="match status" value="1"/>
</dbReference>
<dbReference type="Pfam" id="PF00144">
    <property type="entry name" value="Beta-lactamase"/>
    <property type="match status" value="1"/>
</dbReference>
<dbReference type="InterPro" id="IPR012338">
    <property type="entry name" value="Beta-lactam/transpept-like"/>
</dbReference>
<dbReference type="InterPro" id="IPR050491">
    <property type="entry name" value="AmpC-like"/>
</dbReference>
<sequence>MKTFNFIKIQFVFFFILCACIVVFVVKNNIIPLGEQHKVDHSSMTKASNIQFTQNQNQNNLLKADGPLTGSMSNKINELLQRIHFNGVVLVNKDGEDVIKKGYGYRDIANKLPNSPETNYAVGSISKFFVSTSLMQLKEKGLISLNDPITKYIPNFPNGSKLTLFHLMTHTSGVKGEKELSNPISTKNLINKIILLNKGYKPIFNWKYNDTNYVLLAYVVEKVTGMSYQEYLKSHVLNPANIDQLGVGDHFYQLSNRAKGYRLILNNNQTPHSVTMPSFSYMLGCGDIYGTVNGLLQMDEALVSNKLISTDSFKQMTTPFKHSYGYGLYNKGKFLYNHGVLPGVDCMNLFDPKSKTYVILFTNSQKMKPNTFKVAASIFNLVSSN</sequence>
<dbReference type="InterPro" id="IPR001466">
    <property type="entry name" value="Beta-lactam-related"/>
</dbReference>
<name>A0A940NMM4_9BACI</name>
<dbReference type="PANTHER" id="PTHR46825">
    <property type="entry name" value="D-ALANYL-D-ALANINE-CARBOXYPEPTIDASE/ENDOPEPTIDASE AMPH"/>
    <property type="match status" value="1"/>
</dbReference>
<comment type="subcellular location">
    <subcellularLocation>
        <location evidence="1">Membrane</location>
    </subcellularLocation>
</comment>
<dbReference type="EMBL" id="JAGIYQ010000002">
    <property type="protein sequence ID" value="MBP0724335.1"/>
    <property type="molecule type" value="Genomic_DNA"/>
</dbReference>
<evidence type="ECO:0000256" key="2">
    <source>
        <dbReference type="ARBA" id="ARBA00023136"/>
    </source>
</evidence>
<proteinExistence type="predicted"/>
<organism evidence="5 6">
    <name type="scientific">Gottfriedia endophytica</name>
    <dbReference type="NCBI Taxonomy" id="2820819"/>
    <lineage>
        <taxon>Bacteria</taxon>
        <taxon>Bacillati</taxon>
        <taxon>Bacillota</taxon>
        <taxon>Bacilli</taxon>
        <taxon>Bacillales</taxon>
        <taxon>Bacillaceae</taxon>
        <taxon>Gottfriedia</taxon>
    </lineage>
</organism>
<dbReference type="AlphaFoldDB" id="A0A940NMM4"/>
<evidence type="ECO:0000313" key="6">
    <source>
        <dbReference type="Proteomes" id="UP000682134"/>
    </source>
</evidence>
<feature type="transmembrane region" description="Helical" evidence="3">
    <location>
        <begin position="6"/>
        <end position="26"/>
    </location>
</feature>
<evidence type="ECO:0000313" key="5">
    <source>
        <dbReference type="EMBL" id="MBP0724335.1"/>
    </source>
</evidence>
<dbReference type="SUPFAM" id="SSF56601">
    <property type="entry name" value="beta-lactamase/transpeptidase-like"/>
    <property type="match status" value="1"/>
</dbReference>
<dbReference type="PANTHER" id="PTHR46825:SF11">
    <property type="entry name" value="PENICILLIN-BINDING PROTEIN 4"/>
    <property type="match status" value="1"/>
</dbReference>
<dbReference type="RefSeq" id="WP_209402747.1">
    <property type="nucleotide sequence ID" value="NZ_JAGIYQ010000002.1"/>
</dbReference>
<keyword evidence="6" id="KW-1185">Reference proteome</keyword>